<accession>A0A9D7SBX0</accession>
<name>A0A9D7SBX0_9BACT</name>
<keyword evidence="2" id="KW-1133">Transmembrane helix</keyword>
<evidence type="ECO:0000256" key="1">
    <source>
        <dbReference type="SAM" id="Coils"/>
    </source>
</evidence>
<sequence length="268" mass="31037">METENKTHYESLLIYFKYLVTITGGAITLMTGAAIYYSYHSLKDLRDDIKKEAEEIKSKALNSIENTKNQATIEINGLKYDAKELAIKSTQIEVNKAFETNKIRNLIEKTAENKLSSKLGIIVKQETSKIEDIFRSIPILTTTYEQARWNGQVRKYIDTLYYYSLNASHELTRLLAKEFLLQKGRDYENFFIETNMISSQDSILIICERSLELTASKNNLKKLYNTALTEENLEKLTQAFICIRKVTNANLPNFDFEQLQKLMKANYD</sequence>
<gene>
    <name evidence="3" type="ORF">IPO85_15145</name>
</gene>
<evidence type="ECO:0000256" key="2">
    <source>
        <dbReference type="SAM" id="Phobius"/>
    </source>
</evidence>
<keyword evidence="2" id="KW-0472">Membrane</keyword>
<dbReference type="EMBL" id="JADKFW010000013">
    <property type="protein sequence ID" value="MBK9718820.1"/>
    <property type="molecule type" value="Genomic_DNA"/>
</dbReference>
<keyword evidence="1" id="KW-0175">Coiled coil</keyword>
<feature type="transmembrane region" description="Helical" evidence="2">
    <location>
        <begin position="12"/>
        <end position="37"/>
    </location>
</feature>
<reference evidence="3 4" key="1">
    <citation type="submission" date="2020-10" db="EMBL/GenBank/DDBJ databases">
        <title>Connecting structure to function with the recovery of over 1000 high-quality activated sludge metagenome-assembled genomes encoding full-length rRNA genes using long-read sequencing.</title>
        <authorList>
            <person name="Singleton C.M."/>
            <person name="Petriglieri F."/>
            <person name="Kristensen J.M."/>
            <person name="Kirkegaard R.H."/>
            <person name="Michaelsen T.Y."/>
            <person name="Andersen M.H."/>
            <person name="Karst S.M."/>
            <person name="Dueholm M.S."/>
            <person name="Nielsen P.H."/>
            <person name="Albertsen M."/>
        </authorList>
    </citation>
    <scope>NUCLEOTIDE SEQUENCE [LARGE SCALE GENOMIC DNA]</scope>
    <source>
        <strain evidence="3">Ribe_18-Q3-R11-54_BAT3C.373</strain>
    </source>
</reference>
<evidence type="ECO:0000313" key="4">
    <source>
        <dbReference type="Proteomes" id="UP000808349"/>
    </source>
</evidence>
<evidence type="ECO:0000313" key="3">
    <source>
        <dbReference type="EMBL" id="MBK9718820.1"/>
    </source>
</evidence>
<organism evidence="3 4">
    <name type="scientific">Candidatus Defluviibacterium haderslevense</name>
    <dbReference type="NCBI Taxonomy" id="2981993"/>
    <lineage>
        <taxon>Bacteria</taxon>
        <taxon>Pseudomonadati</taxon>
        <taxon>Bacteroidota</taxon>
        <taxon>Saprospiria</taxon>
        <taxon>Saprospirales</taxon>
        <taxon>Saprospiraceae</taxon>
        <taxon>Candidatus Defluviibacterium</taxon>
    </lineage>
</organism>
<dbReference type="AlphaFoldDB" id="A0A9D7SBX0"/>
<proteinExistence type="predicted"/>
<protein>
    <submittedName>
        <fullName evidence="3">Uncharacterized protein</fullName>
    </submittedName>
</protein>
<comment type="caution">
    <text evidence="3">The sequence shown here is derived from an EMBL/GenBank/DDBJ whole genome shotgun (WGS) entry which is preliminary data.</text>
</comment>
<keyword evidence="2" id="KW-0812">Transmembrane</keyword>
<dbReference type="Proteomes" id="UP000808349">
    <property type="component" value="Unassembled WGS sequence"/>
</dbReference>
<feature type="coiled-coil region" evidence="1">
    <location>
        <begin position="39"/>
        <end position="70"/>
    </location>
</feature>